<dbReference type="InterPro" id="IPR004536">
    <property type="entry name" value="SPS/SelD"/>
</dbReference>
<dbReference type="InterPro" id="IPR036676">
    <property type="entry name" value="PurM-like_C_sf"/>
</dbReference>
<evidence type="ECO:0000256" key="3">
    <source>
        <dbReference type="ARBA" id="ARBA00022777"/>
    </source>
</evidence>
<dbReference type="Gene3D" id="3.30.1330.10">
    <property type="entry name" value="PurM-like, N-terminal domain"/>
    <property type="match status" value="1"/>
</dbReference>
<dbReference type="InterPro" id="IPR016188">
    <property type="entry name" value="PurM-like_N"/>
</dbReference>
<evidence type="ECO:0000259" key="8">
    <source>
        <dbReference type="Pfam" id="PF02769"/>
    </source>
</evidence>
<evidence type="ECO:0000313" key="9">
    <source>
        <dbReference type="EMBL" id="GAW80169.1"/>
    </source>
</evidence>
<evidence type="ECO:0000259" key="7">
    <source>
        <dbReference type="Pfam" id="PF00586"/>
    </source>
</evidence>
<evidence type="ECO:0000256" key="2">
    <source>
        <dbReference type="ARBA" id="ARBA00022741"/>
    </source>
</evidence>
<sequence>MRICKQIDPVIDIVIIGFGLRSKLFVEKFLRKNELKGINIIVICKDSFVFLDRYVQCEEVCRDKYLDIYNYCKERNILFINEKVYSVNTKIRNIVFASDRNNLNYDFLLCDFDYKSSDLLSTDMSHMNIYPFRNKNLFFYYVHVIYLSLIKSTNKKAKKTSIHLYYQCKNTILQNICVKKFFNFFSYNDKYVDDIFNTYKNVYSDCYNTNDDDHHGDGIDLDEDASEIGKTELFTSTTHPSFFLNAHMKGKHTDKERTLQFLLITDNNEIGKCLYSEMQKQLIKINAHVNFLYVYVTSSKGEKIDFFWKDYLIVKEVKGIKAEGENKEIKFTDICDKEISMIYDECINITNLRFPTYISLLGHKCPNEELVNSFCQYVSDDYLYLLNQVNNYDDYTVCETVYLNIYNHMYRKKYISIEQVNKYTRLNDANEVNVSYLLPPTSNPFNVILNYSYLTILYIIKKSYSYISNNRFLYNKILLLIHKKREIQKYRNSYKTNSGKGNPCSTTRNLYLSIFRGITACFDAIKSSFISQGETNNTSICTQKETHRNDAASASNCSESSSTIASRSGSNDKSSIISGRGRNSGKEELVIDKHCGSGMSSGTKTRTSILPEYMYNAYQKEYENRLIVKKKTTYRIVEETESNGRRMSIYVKHKSREKKDSQRCANLKKVNLYIKESIDKIINRNTCGGCGSKVPSNVLSNSLKGLDLYNSPNVYLGVEGCDDCCVFVHSKSKKGEESPALVQTIDFFKSFIDDEYILGEVIAIHSLSDVYSMGGTAICALCVLIVKDNIEKKLQQRLQNILTGCCQKLKEEKCVLSGGHTCAGNDNYVGLAVTGKVKKRHMKLSEPAKMEEKSDSEKGGSEKEGSEKGSSQKLCAQAEGAENDQTYYTSMDEVQVSKEQKDLFKRQEMLRENYLLLPKGSRNVKAGDIIITTKMFGFGFIMAAHICKKAKARWIYSCLDEMLISNRKSGLYFLKNNAKACTDVTGFGVLGHLNEMIKCSRREIYFTTKMRNMSIYRPCNEQDVLHPDVLEVKDNVYTQLDKAEETMNLIGAKINLKNFKIAEGVQECIANNIFSSMYKKNHYLCNNIINLEEVSLNERYGIMFDPQTSGGLMAIVEREKANKILMDLKNMGYPNCSVIGEIINVQYDKFKNMSISNIPLNDYLDTTDSIYVEY</sequence>
<dbReference type="GO" id="GO:0016260">
    <property type="term" value="P:selenocysteine biosynthetic process"/>
    <property type="evidence" value="ECO:0007669"/>
    <property type="project" value="TreeGrafter"/>
</dbReference>
<dbReference type="InterPro" id="IPR010918">
    <property type="entry name" value="PurM-like_C_dom"/>
</dbReference>
<feature type="region of interest" description="Disordered" evidence="6">
    <location>
        <begin position="551"/>
        <end position="584"/>
    </location>
</feature>
<feature type="domain" description="PurM-like C-terminal" evidence="8">
    <location>
        <begin position="958"/>
        <end position="1147"/>
    </location>
</feature>
<dbReference type="GO" id="GO:0005524">
    <property type="term" value="F:ATP binding"/>
    <property type="evidence" value="ECO:0007669"/>
    <property type="project" value="UniProtKB-KW"/>
</dbReference>
<comment type="caution">
    <text evidence="9">The sequence shown here is derived from an EMBL/GenBank/DDBJ whole genome shotgun (WGS) entry which is preliminary data.</text>
</comment>
<evidence type="ECO:0000256" key="1">
    <source>
        <dbReference type="ARBA" id="ARBA00022679"/>
    </source>
</evidence>
<keyword evidence="1" id="KW-0808">Transferase</keyword>
<protein>
    <submittedName>
        <fullName evidence="9">Selenophosphate synthetase</fullName>
    </submittedName>
</protein>
<dbReference type="Gene3D" id="3.90.650.10">
    <property type="entry name" value="PurM-like C-terminal domain"/>
    <property type="match status" value="1"/>
</dbReference>
<dbReference type="AlphaFoldDB" id="A0A1Y1JCC2"/>
<feature type="compositionally biased region" description="Low complexity" evidence="6">
    <location>
        <begin position="551"/>
        <end position="566"/>
    </location>
</feature>
<dbReference type="Pfam" id="PF00586">
    <property type="entry name" value="AIRS"/>
    <property type="match status" value="1"/>
</dbReference>
<dbReference type="GeneID" id="39746882"/>
<feature type="region of interest" description="Disordered" evidence="6">
    <location>
        <begin position="843"/>
        <end position="875"/>
    </location>
</feature>
<dbReference type="RefSeq" id="XP_028542758.1">
    <property type="nucleotide sequence ID" value="XM_028686957.1"/>
</dbReference>
<dbReference type="SUPFAM" id="SSF56042">
    <property type="entry name" value="PurM C-terminal domain-like"/>
    <property type="match status" value="2"/>
</dbReference>
<keyword evidence="10" id="KW-1185">Reference proteome</keyword>
<dbReference type="GO" id="GO:0005737">
    <property type="term" value="C:cytoplasm"/>
    <property type="evidence" value="ECO:0007669"/>
    <property type="project" value="TreeGrafter"/>
</dbReference>
<accession>A0A1Y1JCC2</accession>
<dbReference type="Pfam" id="PF02769">
    <property type="entry name" value="AIRS_C"/>
    <property type="match status" value="1"/>
</dbReference>
<evidence type="ECO:0000313" key="10">
    <source>
        <dbReference type="Proteomes" id="UP000195521"/>
    </source>
</evidence>
<name>A0A1Y1JCC2_PLAGO</name>
<keyword evidence="4" id="KW-0067">ATP-binding</keyword>
<keyword evidence="2" id="KW-0547">Nucleotide-binding</keyword>
<dbReference type="Proteomes" id="UP000195521">
    <property type="component" value="Unassembled WGS sequence"/>
</dbReference>
<dbReference type="PANTHER" id="PTHR10256">
    <property type="entry name" value="SELENIDE, WATER DIKINASE"/>
    <property type="match status" value="1"/>
</dbReference>
<dbReference type="EMBL" id="BDQF01000008">
    <property type="protein sequence ID" value="GAW80169.1"/>
    <property type="molecule type" value="Genomic_DNA"/>
</dbReference>
<feature type="compositionally biased region" description="Basic and acidic residues" evidence="6">
    <location>
        <begin position="843"/>
        <end position="867"/>
    </location>
</feature>
<keyword evidence="3" id="KW-0418">Kinase</keyword>
<dbReference type="GO" id="GO:0004756">
    <property type="term" value="F:selenide, water dikinase activity"/>
    <property type="evidence" value="ECO:0007669"/>
    <property type="project" value="TreeGrafter"/>
</dbReference>
<evidence type="ECO:0000256" key="6">
    <source>
        <dbReference type="SAM" id="MobiDB-lite"/>
    </source>
</evidence>
<keyword evidence="5" id="KW-0711">Selenium</keyword>
<reference evidence="10" key="1">
    <citation type="submission" date="2017-04" db="EMBL/GenBank/DDBJ databases">
        <title>Plasmodium gonderi genome.</title>
        <authorList>
            <person name="Arisue N."/>
            <person name="Honma H."/>
            <person name="Kawai S."/>
            <person name="Tougan T."/>
            <person name="Tanabe K."/>
            <person name="Horii T."/>
        </authorList>
    </citation>
    <scope>NUCLEOTIDE SEQUENCE [LARGE SCALE GENOMIC DNA]</scope>
    <source>
        <strain evidence="10">ATCC 30045</strain>
    </source>
</reference>
<evidence type="ECO:0000256" key="4">
    <source>
        <dbReference type="ARBA" id="ARBA00022840"/>
    </source>
</evidence>
<gene>
    <name evidence="9" type="ORF">PGO_070840</name>
</gene>
<proteinExistence type="predicted"/>
<dbReference type="InterPro" id="IPR036921">
    <property type="entry name" value="PurM-like_N_sf"/>
</dbReference>
<dbReference type="SUPFAM" id="SSF55326">
    <property type="entry name" value="PurM N-terminal domain-like"/>
    <property type="match status" value="1"/>
</dbReference>
<organism evidence="9 10">
    <name type="scientific">Plasmodium gonderi</name>
    <dbReference type="NCBI Taxonomy" id="77519"/>
    <lineage>
        <taxon>Eukaryota</taxon>
        <taxon>Sar</taxon>
        <taxon>Alveolata</taxon>
        <taxon>Apicomplexa</taxon>
        <taxon>Aconoidasida</taxon>
        <taxon>Haemosporida</taxon>
        <taxon>Plasmodiidae</taxon>
        <taxon>Plasmodium</taxon>
        <taxon>Plasmodium (Plasmodium)</taxon>
    </lineage>
</organism>
<dbReference type="OrthoDB" id="409395at2759"/>
<evidence type="ECO:0000256" key="5">
    <source>
        <dbReference type="ARBA" id="ARBA00023266"/>
    </source>
</evidence>
<dbReference type="PANTHER" id="PTHR10256:SF0">
    <property type="entry name" value="INACTIVE SELENIDE, WATER DIKINASE-LIKE PROTEIN-RELATED"/>
    <property type="match status" value="1"/>
</dbReference>
<dbReference type="OMA" id="IKCSRRE"/>
<feature type="domain" description="PurM-like N-terminal" evidence="7">
    <location>
        <begin position="722"/>
        <end position="837"/>
    </location>
</feature>